<protein>
    <recommendedName>
        <fullName evidence="5">Phytocyanin domain-containing protein</fullName>
    </recommendedName>
</protein>
<evidence type="ECO:0000256" key="1">
    <source>
        <dbReference type="ARBA" id="ARBA00022723"/>
    </source>
</evidence>
<dbReference type="Pfam" id="PF02298">
    <property type="entry name" value="Cu_bind_like"/>
    <property type="match status" value="1"/>
</dbReference>
<feature type="region of interest" description="Disordered" evidence="3">
    <location>
        <begin position="127"/>
        <end position="155"/>
    </location>
</feature>
<dbReference type="PROSITE" id="PS51485">
    <property type="entry name" value="PHYTOCYANIN"/>
    <property type="match status" value="1"/>
</dbReference>
<sequence length="192" mass="21146">MASSGKAMLVMLVVIMASLGSTKAAVYQVGDSNGWTFNYNYDTWAFFKNFQVGDILVFNYNPQLHNVRQVDIIDYNSCTHNNPLARYNSGSDSVALETPADYYFLSGVPGDCAAGLKFHIRIEATTPVTPTTPSNNPEFPDHFPSSPTNKPNETLKHHPFATELLVRGTTGTHIDADVSTTKSKVFPNPLKR</sequence>
<feature type="signal peptide" evidence="4">
    <location>
        <begin position="1"/>
        <end position="24"/>
    </location>
</feature>
<keyword evidence="1" id="KW-0479">Metal-binding</keyword>
<dbReference type="Proteomes" id="UP001291623">
    <property type="component" value="Unassembled WGS sequence"/>
</dbReference>
<evidence type="ECO:0000256" key="4">
    <source>
        <dbReference type="SAM" id="SignalP"/>
    </source>
</evidence>
<evidence type="ECO:0000259" key="5">
    <source>
        <dbReference type="PROSITE" id="PS51485"/>
    </source>
</evidence>
<name>A0AAE1VWC8_9SOLA</name>
<dbReference type="FunFam" id="2.60.40.420:FF:000003">
    <property type="entry name" value="Blue copper"/>
    <property type="match status" value="1"/>
</dbReference>
<dbReference type="CDD" id="cd04216">
    <property type="entry name" value="Phytocyanin"/>
    <property type="match status" value="1"/>
</dbReference>
<dbReference type="GO" id="GO:0009055">
    <property type="term" value="F:electron transfer activity"/>
    <property type="evidence" value="ECO:0007669"/>
    <property type="project" value="InterPro"/>
</dbReference>
<gene>
    <name evidence="6" type="ORF">RND71_002153</name>
</gene>
<dbReference type="InterPro" id="IPR003245">
    <property type="entry name" value="Phytocyanin_dom"/>
</dbReference>
<organism evidence="6 7">
    <name type="scientific">Anisodus tanguticus</name>
    <dbReference type="NCBI Taxonomy" id="243964"/>
    <lineage>
        <taxon>Eukaryota</taxon>
        <taxon>Viridiplantae</taxon>
        <taxon>Streptophyta</taxon>
        <taxon>Embryophyta</taxon>
        <taxon>Tracheophyta</taxon>
        <taxon>Spermatophyta</taxon>
        <taxon>Magnoliopsida</taxon>
        <taxon>eudicotyledons</taxon>
        <taxon>Gunneridae</taxon>
        <taxon>Pentapetalae</taxon>
        <taxon>asterids</taxon>
        <taxon>lamiids</taxon>
        <taxon>Solanales</taxon>
        <taxon>Solanaceae</taxon>
        <taxon>Solanoideae</taxon>
        <taxon>Hyoscyameae</taxon>
        <taxon>Anisodus</taxon>
    </lineage>
</organism>
<feature type="chain" id="PRO_5042065645" description="Phytocyanin domain-containing protein" evidence="4">
    <location>
        <begin position="25"/>
        <end position="192"/>
    </location>
</feature>
<dbReference type="PANTHER" id="PTHR33021:SF179">
    <property type="entry name" value="OS09G0541100 PROTEIN"/>
    <property type="match status" value="1"/>
</dbReference>
<proteinExistence type="predicted"/>
<keyword evidence="7" id="KW-1185">Reference proteome</keyword>
<dbReference type="GO" id="GO:0046872">
    <property type="term" value="F:metal ion binding"/>
    <property type="evidence" value="ECO:0007669"/>
    <property type="project" value="UniProtKB-KW"/>
</dbReference>
<evidence type="ECO:0000256" key="2">
    <source>
        <dbReference type="ARBA" id="ARBA00023180"/>
    </source>
</evidence>
<dbReference type="Gene3D" id="2.60.40.420">
    <property type="entry name" value="Cupredoxins - blue copper proteins"/>
    <property type="match status" value="1"/>
</dbReference>
<dbReference type="EMBL" id="JAVYJV010000001">
    <property type="protein sequence ID" value="KAK4380291.1"/>
    <property type="molecule type" value="Genomic_DNA"/>
</dbReference>
<dbReference type="InterPro" id="IPR039391">
    <property type="entry name" value="Phytocyanin-like"/>
</dbReference>
<evidence type="ECO:0000313" key="6">
    <source>
        <dbReference type="EMBL" id="KAK4380291.1"/>
    </source>
</evidence>
<dbReference type="PANTHER" id="PTHR33021">
    <property type="entry name" value="BLUE COPPER PROTEIN"/>
    <property type="match status" value="1"/>
</dbReference>
<keyword evidence="2" id="KW-0325">Glycoprotein</keyword>
<reference evidence="6" key="1">
    <citation type="submission" date="2023-12" db="EMBL/GenBank/DDBJ databases">
        <title>Genome assembly of Anisodus tanguticus.</title>
        <authorList>
            <person name="Wang Y.-J."/>
        </authorList>
    </citation>
    <scope>NUCLEOTIDE SEQUENCE</scope>
    <source>
        <strain evidence="6">KB-2021</strain>
        <tissue evidence="6">Leaf</tissue>
    </source>
</reference>
<evidence type="ECO:0000313" key="7">
    <source>
        <dbReference type="Proteomes" id="UP001291623"/>
    </source>
</evidence>
<evidence type="ECO:0000256" key="3">
    <source>
        <dbReference type="SAM" id="MobiDB-lite"/>
    </source>
</evidence>
<keyword evidence="4" id="KW-0732">Signal</keyword>
<accession>A0AAE1VWC8</accession>
<dbReference type="GO" id="GO:0005886">
    <property type="term" value="C:plasma membrane"/>
    <property type="evidence" value="ECO:0007669"/>
    <property type="project" value="TreeGrafter"/>
</dbReference>
<dbReference type="AlphaFoldDB" id="A0AAE1VWC8"/>
<dbReference type="InterPro" id="IPR008972">
    <property type="entry name" value="Cupredoxin"/>
</dbReference>
<feature type="domain" description="Phytocyanin" evidence="5">
    <location>
        <begin position="25"/>
        <end position="124"/>
    </location>
</feature>
<comment type="caution">
    <text evidence="6">The sequence shown here is derived from an EMBL/GenBank/DDBJ whole genome shotgun (WGS) entry which is preliminary data.</text>
</comment>
<dbReference type="SUPFAM" id="SSF49503">
    <property type="entry name" value="Cupredoxins"/>
    <property type="match status" value="1"/>
</dbReference>